<comment type="subcellular location">
    <subcellularLocation>
        <location evidence="1">Membrane</location>
        <topology evidence="1">Multi-pass membrane protein</topology>
    </subcellularLocation>
</comment>
<dbReference type="Gene3D" id="3.90.550.10">
    <property type="entry name" value="Spore Coat Polysaccharide Biosynthesis Protein SpsA, Chain A"/>
    <property type="match status" value="1"/>
</dbReference>
<accession>A0A8H7AIU2</accession>
<keyword evidence="10" id="KW-1185">Reference proteome</keyword>
<feature type="transmembrane region" description="Helical" evidence="7">
    <location>
        <begin position="60"/>
        <end position="86"/>
    </location>
</feature>
<reference evidence="9" key="1">
    <citation type="submission" date="2020-02" db="EMBL/GenBank/DDBJ databases">
        <authorList>
            <person name="Palmer J.M."/>
        </authorList>
    </citation>
    <scope>NUCLEOTIDE SEQUENCE</scope>
    <source>
        <strain evidence="9">EPUS1.4</strain>
        <tissue evidence="9">Thallus</tissue>
    </source>
</reference>
<dbReference type="Pfam" id="PF13632">
    <property type="entry name" value="Glyco_trans_2_3"/>
    <property type="match status" value="1"/>
</dbReference>
<comment type="caution">
    <text evidence="9">The sequence shown here is derived from an EMBL/GenBank/DDBJ whole genome shotgun (WGS) entry which is preliminary data.</text>
</comment>
<dbReference type="InterPro" id="IPR001173">
    <property type="entry name" value="Glyco_trans_2-like"/>
</dbReference>
<keyword evidence="2" id="KW-0328">Glycosyltransferase</keyword>
<keyword evidence="3" id="KW-0808">Transferase</keyword>
<dbReference type="AlphaFoldDB" id="A0A8H7AIU2"/>
<dbReference type="InterPro" id="IPR050321">
    <property type="entry name" value="Glycosyltr_2/OpgH_subfam"/>
</dbReference>
<protein>
    <recommendedName>
        <fullName evidence="8">Glycosyltransferase 2-like domain-containing protein</fullName>
    </recommendedName>
</protein>
<dbReference type="GO" id="GO:0016757">
    <property type="term" value="F:glycosyltransferase activity"/>
    <property type="evidence" value="ECO:0007669"/>
    <property type="project" value="UniProtKB-KW"/>
</dbReference>
<dbReference type="CDD" id="cd06421">
    <property type="entry name" value="CESA_CelA_like"/>
    <property type="match status" value="1"/>
</dbReference>
<organism evidence="9 10">
    <name type="scientific">Endocarpon pusillum</name>
    <dbReference type="NCBI Taxonomy" id="364733"/>
    <lineage>
        <taxon>Eukaryota</taxon>
        <taxon>Fungi</taxon>
        <taxon>Dikarya</taxon>
        <taxon>Ascomycota</taxon>
        <taxon>Pezizomycotina</taxon>
        <taxon>Eurotiomycetes</taxon>
        <taxon>Chaetothyriomycetidae</taxon>
        <taxon>Verrucariales</taxon>
        <taxon>Verrucariaceae</taxon>
        <taxon>Endocarpon</taxon>
    </lineage>
</organism>
<feature type="domain" description="Glycosyltransferase 2-like" evidence="8">
    <location>
        <begin position="238"/>
        <end position="436"/>
    </location>
</feature>
<gene>
    <name evidence="9" type="ORF">GJ744_007384</name>
</gene>
<proteinExistence type="predicted"/>
<dbReference type="SUPFAM" id="SSF53448">
    <property type="entry name" value="Nucleotide-diphospho-sugar transferases"/>
    <property type="match status" value="1"/>
</dbReference>
<evidence type="ECO:0000313" key="9">
    <source>
        <dbReference type="EMBL" id="KAF7509873.1"/>
    </source>
</evidence>
<dbReference type="PANTHER" id="PTHR43867">
    <property type="entry name" value="CELLULOSE SYNTHASE CATALYTIC SUBUNIT A [UDP-FORMING]"/>
    <property type="match status" value="1"/>
</dbReference>
<dbReference type="PANTHER" id="PTHR43867:SF2">
    <property type="entry name" value="CELLULOSE SYNTHASE CATALYTIC SUBUNIT A [UDP-FORMING]"/>
    <property type="match status" value="1"/>
</dbReference>
<evidence type="ECO:0000256" key="3">
    <source>
        <dbReference type="ARBA" id="ARBA00022679"/>
    </source>
</evidence>
<keyword evidence="5 7" id="KW-1133">Transmembrane helix</keyword>
<evidence type="ECO:0000256" key="1">
    <source>
        <dbReference type="ARBA" id="ARBA00004141"/>
    </source>
</evidence>
<keyword evidence="6 7" id="KW-0472">Membrane</keyword>
<evidence type="ECO:0000256" key="2">
    <source>
        <dbReference type="ARBA" id="ARBA00022676"/>
    </source>
</evidence>
<dbReference type="Proteomes" id="UP000606974">
    <property type="component" value="Unassembled WGS sequence"/>
</dbReference>
<feature type="transmembrane region" description="Helical" evidence="7">
    <location>
        <begin position="522"/>
        <end position="543"/>
    </location>
</feature>
<evidence type="ECO:0000256" key="7">
    <source>
        <dbReference type="SAM" id="Phobius"/>
    </source>
</evidence>
<evidence type="ECO:0000256" key="6">
    <source>
        <dbReference type="ARBA" id="ARBA00023136"/>
    </source>
</evidence>
<sequence>MRYTFFKGEFPFRTAPNNLPSRGSDNPSNEMAQSALIHRGPYAIQQSPARSFDYDKYPRILALSNVLTWILWASYLAVQVVILGRISESTGSTPWRCWIGLFAEICISCNDLVHALHLIVQLLRKARVQLPRPHYRLMNGTAPTIDVFVPSCGEPVDVVINTAASAAGQDYPGTCLRVMVLDDGHNQDLCEAVKKLDRSKRFCAQILYGTRSGKGTGFKAGNLRFGIEQTAKMGGGEYIASLDADMIADVDWLRRMVPHLLLDPKMAMINQPQHYYNTARNDPLSDQGELDLWFTIFEPLNDRVGRAMCQGSGFIVRRSAIEDIGGWPLASTGEDVMCSLKLLFNGWRLAYVREYLQHGTTADTLGARLKQKGRWAIDHVEFIRTFGLRLTTTTLGALTWRELTSITTTLGLVLLPLTLLSTAVSSDTIGIPSENYSLLLDLLLLTFFVGKLNDYVFYRHVGLTRLSTYQSLNTWSAPYAASSFVCSLLSSGSSPSFFVTGTFKSPTNERSKRKRAGLVKRLLVSHVQMYIVYVLCSSALVLWCLQRSSTILPPTSSGVVHILMLPGHVVKMTPCIWKVFVPVWYMISPPDVSEWRDLLESDSKGVLRPKRSSDGKMSPAGSEEDTSFARVWYDALELSVLLYYFVGRRW</sequence>
<name>A0A8H7AIU2_9EURO</name>
<keyword evidence="4 7" id="KW-0812">Transmembrane</keyword>
<dbReference type="OrthoDB" id="72851at2759"/>
<dbReference type="InterPro" id="IPR029044">
    <property type="entry name" value="Nucleotide-diphossugar_trans"/>
</dbReference>
<evidence type="ECO:0000256" key="5">
    <source>
        <dbReference type="ARBA" id="ARBA00022989"/>
    </source>
</evidence>
<feature type="transmembrane region" description="Helical" evidence="7">
    <location>
        <begin position="98"/>
        <end position="123"/>
    </location>
</feature>
<dbReference type="EMBL" id="JAACFV010000036">
    <property type="protein sequence ID" value="KAF7509873.1"/>
    <property type="molecule type" value="Genomic_DNA"/>
</dbReference>
<evidence type="ECO:0000313" key="10">
    <source>
        <dbReference type="Proteomes" id="UP000606974"/>
    </source>
</evidence>
<evidence type="ECO:0000256" key="4">
    <source>
        <dbReference type="ARBA" id="ARBA00022692"/>
    </source>
</evidence>
<dbReference type="GO" id="GO:0016020">
    <property type="term" value="C:membrane"/>
    <property type="evidence" value="ECO:0007669"/>
    <property type="project" value="UniProtKB-SubCell"/>
</dbReference>
<evidence type="ECO:0000259" key="8">
    <source>
        <dbReference type="Pfam" id="PF13632"/>
    </source>
</evidence>